<evidence type="ECO:0000313" key="6">
    <source>
        <dbReference type="Proteomes" id="UP000076744"/>
    </source>
</evidence>
<dbReference type="STRING" id="1081104.A0A168CDL0"/>
<dbReference type="PANTHER" id="PTHR47840">
    <property type="entry name" value="ZN(II)2CYS6 TRANSCRIPTION FACTOR (EUROFUNG)-RELATED"/>
    <property type="match status" value="1"/>
</dbReference>
<dbReference type="PANTHER" id="PTHR47840:SF1">
    <property type="entry name" value="ZN(II)2CYS6 TRANSCRIPTION FACTOR (EUROFUNG)"/>
    <property type="match status" value="1"/>
</dbReference>
<protein>
    <submittedName>
        <fullName evidence="5">C6 zinc finger domain containing protein</fullName>
    </submittedName>
</protein>
<evidence type="ECO:0000256" key="3">
    <source>
        <dbReference type="ARBA" id="ARBA00023242"/>
    </source>
</evidence>
<evidence type="ECO:0000256" key="1">
    <source>
        <dbReference type="ARBA" id="ARBA00023015"/>
    </source>
</evidence>
<dbReference type="Proteomes" id="UP000076744">
    <property type="component" value="Unassembled WGS sequence"/>
</dbReference>
<keyword evidence="6" id="KW-1185">Reference proteome</keyword>
<dbReference type="AlphaFoldDB" id="A0A168CDL0"/>
<keyword evidence="1" id="KW-0805">Transcription regulation</keyword>
<name>A0A168CDL0_CORFA</name>
<organism evidence="5 6">
    <name type="scientific">Cordyceps fumosorosea (strain ARSEF 2679)</name>
    <name type="common">Isaria fumosorosea</name>
    <dbReference type="NCBI Taxonomy" id="1081104"/>
    <lineage>
        <taxon>Eukaryota</taxon>
        <taxon>Fungi</taxon>
        <taxon>Dikarya</taxon>
        <taxon>Ascomycota</taxon>
        <taxon>Pezizomycotina</taxon>
        <taxon>Sordariomycetes</taxon>
        <taxon>Hypocreomycetidae</taxon>
        <taxon>Hypocreales</taxon>
        <taxon>Cordycipitaceae</taxon>
        <taxon>Cordyceps</taxon>
    </lineage>
</organism>
<proteinExistence type="predicted"/>
<comment type="caution">
    <text evidence="5">The sequence shown here is derived from an EMBL/GenBank/DDBJ whole genome shotgun (WGS) entry which is preliminary data.</text>
</comment>
<reference evidence="5 6" key="1">
    <citation type="journal article" date="2016" name="Genome Biol. Evol.">
        <title>Divergent and convergent evolution of fungal pathogenicity.</title>
        <authorList>
            <person name="Shang Y."/>
            <person name="Xiao G."/>
            <person name="Zheng P."/>
            <person name="Cen K."/>
            <person name="Zhan S."/>
            <person name="Wang C."/>
        </authorList>
    </citation>
    <scope>NUCLEOTIDE SEQUENCE [LARGE SCALE GENOMIC DNA]</scope>
    <source>
        <strain evidence="5 6">ARSEF 2679</strain>
    </source>
</reference>
<evidence type="ECO:0000313" key="5">
    <source>
        <dbReference type="EMBL" id="OAA71257.1"/>
    </source>
</evidence>
<dbReference type="OrthoDB" id="5392779at2759"/>
<feature type="region of interest" description="Disordered" evidence="4">
    <location>
        <begin position="134"/>
        <end position="157"/>
    </location>
</feature>
<evidence type="ECO:0000256" key="2">
    <source>
        <dbReference type="ARBA" id="ARBA00023163"/>
    </source>
</evidence>
<dbReference type="RefSeq" id="XP_018707138.1">
    <property type="nucleotide sequence ID" value="XM_018845415.1"/>
</dbReference>
<accession>A0A168CDL0</accession>
<evidence type="ECO:0000256" key="4">
    <source>
        <dbReference type="SAM" id="MobiDB-lite"/>
    </source>
</evidence>
<dbReference type="EMBL" id="AZHB01000003">
    <property type="protein sequence ID" value="OAA71257.1"/>
    <property type="molecule type" value="Genomic_DNA"/>
</dbReference>
<gene>
    <name evidence="5" type="ORF">ISF_01808</name>
</gene>
<sequence>MTVAGASRAILARFVAFHASPASVSYCRAIDFFAFIASTTLCLVHIEAARRCHHHHQHGGGGGGGGGGDLLRPLLHERHADRAVMQGLLDVVGRMSSTGPDPIARRIERILGPLLEIEANASRGGCYSVSAVEGEAGAEGGGGKQEEAAAGAAADFGDSSDAPRVLRIKIPFFGTIRIEHHPEWSASASPGYARGEDQQVGAAPAARNGCDGDVSSGGSVANDAQLAQQNASSAMSSNTLETDWTGAGAMSEHVSSLMPKNDDWTHNATGLYPGDGSEPYLFVPDLSSDEHWALQGVDIALFSNLTQGS</sequence>
<keyword evidence="2" id="KW-0804">Transcription</keyword>
<dbReference type="GeneID" id="30018100"/>
<keyword evidence="3" id="KW-0539">Nucleus</keyword>